<evidence type="ECO:0000313" key="3">
    <source>
        <dbReference type="Proteomes" id="UP000248817"/>
    </source>
</evidence>
<gene>
    <name evidence="2" type="ORF">BP00DRAFT_447258</name>
</gene>
<evidence type="ECO:0000313" key="2">
    <source>
        <dbReference type="EMBL" id="PYI30731.1"/>
    </source>
</evidence>
<protein>
    <submittedName>
        <fullName evidence="2">Uncharacterized protein</fullName>
    </submittedName>
</protein>
<accession>A0A2V5I3Q8</accession>
<keyword evidence="3" id="KW-1185">Reference proteome</keyword>
<name>A0A2V5I3Q8_9EURO</name>
<sequence length="191" mass="20416">MSTSTPSGSSSTSTPRSTPSSAAASLQRPLLACYPEWRPFLDAWPGKTIIRLIVLHAPTTTPTALHSEAGWARARTELLGRMRLLRARWPYPGARRFGGAIFWADQVRFYTEVLESDYYTVPGGGEEANGLVNGDADADTDTRGLEMVDCGGGQGGPTPEAVRSVEGWLATLGDHDPAGGVWGLLVDMVVV</sequence>
<dbReference type="EMBL" id="KZ825512">
    <property type="protein sequence ID" value="PYI30731.1"/>
    <property type="molecule type" value="Genomic_DNA"/>
</dbReference>
<proteinExistence type="predicted"/>
<dbReference type="Proteomes" id="UP000248817">
    <property type="component" value="Unassembled WGS sequence"/>
</dbReference>
<evidence type="ECO:0000256" key="1">
    <source>
        <dbReference type="SAM" id="MobiDB-lite"/>
    </source>
</evidence>
<reference evidence="2 3" key="1">
    <citation type="submission" date="2018-02" db="EMBL/GenBank/DDBJ databases">
        <title>The genomes of Aspergillus section Nigri reveals drivers in fungal speciation.</title>
        <authorList>
            <consortium name="DOE Joint Genome Institute"/>
            <person name="Vesth T.C."/>
            <person name="Nybo J."/>
            <person name="Theobald S."/>
            <person name="Brandl J."/>
            <person name="Frisvad J.C."/>
            <person name="Nielsen K.F."/>
            <person name="Lyhne E.K."/>
            <person name="Kogle M.E."/>
            <person name="Kuo A."/>
            <person name="Riley R."/>
            <person name="Clum A."/>
            <person name="Nolan M."/>
            <person name="Lipzen A."/>
            <person name="Salamov A."/>
            <person name="Henrissat B."/>
            <person name="Wiebenga A."/>
            <person name="De vries R.P."/>
            <person name="Grigoriev I.V."/>
            <person name="Mortensen U.H."/>
            <person name="Andersen M.R."/>
            <person name="Baker S.E."/>
        </authorList>
    </citation>
    <scope>NUCLEOTIDE SEQUENCE [LARGE SCALE GENOMIC DNA]</scope>
    <source>
        <strain evidence="2 3">CBS 114.80</strain>
    </source>
</reference>
<organism evidence="2 3">
    <name type="scientific">Aspergillus indologenus CBS 114.80</name>
    <dbReference type="NCBI Taxonomy" id="1450541"/>
    <lineage>
        <taxon>Eukaryota</taxon>
        <taxon>Fungi</taxon>
        <taxon>Dikarya</taxon>
        <taxon>Ascomycota</taxon>
        <taxon>Pezizomycotina</taxon>
        <taxon>Eurotiomycetes</taxon>
        <taxon>Eurotiomycetidae</taxon>
        <taxon>Eurotiales</taxon>
        <taxon>Aspergillaceae</taxon>
        <taxon>Aspergillus</taxon>
        <taxon>Aspergillus subgen. Circumdati</taxon>
    </lineage>
</organism>
<dbReference type="AlphaFoldDB" id="A0A2V5I3Q8"/>
<feature type="region of interest" description="Disordered" evidence="1">
    <location>
        <begin position="1"/>
        <end position="22"/>
    </location>
</feature>